<accession>A0ABQ9G1J8</accession>
<dbReference type="Proteomes" id="UP001159363">
    <property type="component" value="Chromosome 15"/>
</dbReference>
<name>A0ABQ9G1J8_9NEOP</name>
<evidence type="ECO:0000313" key="3">
    <source>
        <dbReference type="Proteomes" id="UP001159363"/>
    </source>
</evidence>
<reference evidence="2 3" key="1">
    <citation type="submission" date="2023-02" db="EMBL/GenBank/DDBJ databases">
        <title>LHISI_Scaffold_Assembly.</title>
        <authorList>
            <person name="Stuart O.P."/>
            <person name="Cleave R."/>
            <person name="Magrath M.J.L."/>
            <person name="Mikheyev A.S."/>
        </authorList>
    </citation>
    <scope>NUCLEOTIDE SEQUENCE [LARGE SCALE GENOMIC DNA]</scope>
    <source>
        <strain evidence="2">Daus_M_001</strain>
        <tissue evidence="2">Leg muscle</tissue>
    </source>
</reference>
<protein>
    <submittedName>
        <fullName evidence="2">Uncharacterized protein</fullName>
    </submittedName>
</protein>
<comment type="caution">
    <text evidence="2">The sequence shown here is derived from an EMBL/GenBank/DDBJ whole genome shotgun (WGS) entry which is preliminary data.</text>
</comment>
<proteinExistence type="predicted"/>
<dbReference type="EMBL" id="JARBHB010000016">
    <property type="protein sequence ID" value="KAJ8866361.1"/>
    <property type="molecule type" value="Genomic_DNA"/>
</dbReference>
<gene>
    <name evidence="2" type="ORF">PR048_032204</name>
</gene>
<sequence>MLAYTCQKAKSKYRNRIRLETAPQKQSSNTHKTPYDRVKRCRERKINIKTSERVNVDVFTQNKRPCPKHSQTQFCFPARGNAIREAGLAHNSSSRTPICTCPLTSGIGDCLPGPARQCRATLVILRRRANGACEDATFTSTPYTCVLFCRRPARLSHVRLAQSRLVRYRVCARARGEIRKSTLSSDPPLFFLLRLRRILATSLRQDPGSRKLDIGRARRSKTYAVITPYARISLGEGALLQHVTFYDTAIAILLRKVSAAAQAVGVHHLEVDEDTSATLRWRHVSSARGMTTVVKETRVVRNTQHAHAEDEPMKVIDVSMEQRRNERAGETEDPRENLLTNDDSHMRNSGVTRPGIEPGSPWWERRSYRATFAGALKLKSFGWHGIVFTREGEPHLCCILHETRSGTFRERPACRRSLVPALRHAHRRGRITTRRFFLTLLLQLIPSPLLPLAIPPQHPGSRRVQLPPDPCPDVTARLQASSELSYMPSLPPPHRQSQWLYRGTHCAQYSILGVEGQLYHFPHQSNVQGERVVLPVVLPKELPSVAWARAIRFSRPRIIGFGTNRGPEIYEPVLKKCSLYHERPIPSVSPEDGCSYNCDFYPRIHQRHLTWTSLRSRERKTARSLKSIIRYGFVHLDFSYGSLHSLRVTEQ</sequence>
<keyword evidence="3" id="KW-1185">Reference proteome</keyword>
<feature type="region of interest" description="Disordered" evidence="1">
    <location>
        <begin position="322"/>
        <end position="356"/>
    </location>
</feature>
<evidence type="ECO:0000313" key="2">
    <source>
        <dbReference type="EMBL" id="KAJ8866361.1"/>
    </source>
</evidence>
<feature type="compositionally biased region" description="Basic and acidic residues" evidence="1">
    <location>
        <begin position="322"/>
        <end position="346"/>
    </location>
</feature>
<evidence type="ECO:0000256" key="1">
    <source>
        <dbReference type="SAM" id="MobiDB-lite"/>
    </source>
</evidence>
<organism evidence="2 3">
    <name type="scientific">Dryococelus australis</name>
    <dbReference type="NCBI Taxonomy" id="614101"/>
    <lineage>
        <taxon>Eukaryota</taxon>
        <taxon>Metazoa</taxon>
        <taxon>Ecdysozoa</taxon>
        <taxon>Arthropoda</taxon>
        <taxon>Hexapoda</taxon>
        <taxon>Insecta</taxon>
        <taxon>Pterygota</taxon>
        <taxon>Neoptera</taxon>
        <taxon>Polyneoptera</taxon>
        <taxon>Phasmatodea</taxon>
        <taxon>Verophasmatodea</taxon>
        <taxon>Anareolatae</taxon>
        <taxon>Phasmatidae</taxon>
        <taxon>Eurycanthinae</taxon>
        <taxon>Dryococelus</taxon>
    </lineage>
</organism>